<keyword evidence="1 7" id="KW-0547">Nucleotide-binding</keyword>
<evidence type="ECO:0000259" key="8">
    <source>
        <dbReference type="PROSITE" id="PS51192"/>
    </source>
</evidence>
<dbReference type="InterPro" id="IPR014014">
    <property type="entry name" value="RNA_helicase_DEAD_Q_motif"/>
</dbReference>
<comment type="similarity">
    <text evidence="5 7">Belongs to the DEAD box helicase family.</text>
</comment>
<evidence type="ECO:0000256" key="5">
    <source>
        <dbReference type="ARBA" id="ARBA00038437"/>
    </source>
</evidence>
<dbReference type="PROSITE" id="PS51192">
    <property type="entry name" value="HELICASE_ATP_BIND_1"/>
    <property type="match status" value="1"/>
</dbReference>
<organism evidence="11 12">
    <name type="scientific">Candidatus Segetimicrobium genomatis</name>
    <dbReference type="NCBI Taxonomy" id="2569760"/>
    <lineage>
        <taxon>Bacteria</taxon>
        <taxon>Bacillati</taxon>
        <taxon>Candidatus Sysuimicrobiota</taxon>
        <taxon>Candidatus Sysuimicrobiia</taxon>
        <taxon>Candidatus Sysuimicrobiales</taxon>
        <taxon>Candidatus Segetimicrobiaceae</taxon>
        <taxon>Candidatus Segetimicrobium</taxon>
    </lineage>
</organism>
<dbReference type="InterPro" id="IPR044742">
    <property type="entry name" value="DEAD/DEAH_RhlB"/>
</dbReference>
<evidence type="ECO:0000256" key="4">
    <source>
        <dbReference type="ARBA" id="ARBA00022840"/>
    </source>
</evidence>
<dbReference type="Pfam" id="PF00270">
    <property type="entry name" value="DEAD"/>
    <property type="match status" value="1"/>
</dbReference>
<feature type="domain" description="Helicase C-terminal" evidence="9">
    <location>
        <begin position="276"/>
        <end position="433"/>
    </location>
</feature>
<dbReference type="AlphaFoldDB" id="A0A537J7C3"/>
<evidence type="ECO:0000256" key="1">
    <source>
        <dbReference type="ARBA" id="ARBA00022741"/>
    </source>
</evidence>
<dbReference type="SMART" id="SM00490">
    <property type="entry name" value="HELICc"/>
    <property type="match status" value="1"/>
</dbReference>
<dbReference type="PROSITE" id="PS00039">
    <property type="entry name" value="DEAD_ATP_HELICASE"/>
    <property type="match status" value="1"/>
</dbReference>
<dbReference type="CDD" id="cd18787">
    <property type="entry name" value="SF2_C_DEAD"/>
    <property type="match status" value="1"/>
</dbReference>
<keyword evidence="4 7" id="KW-0067">ATP-binding</keyword>
<keyword evidence="3 7" id="KW-0347">Helicase</keyword>
<evidence type="ECO:0000256" key="7">
    <source>
        <dbReference type="RuleBase" id="RU000492"/>
    </source>
</evidence>
<dbReference type="PANTHER" id="PTHR47959:SF1">
    <property type="entry name" value="ATP-DEPENDENT RNA HELICASE DBPA"/>
    <property type="match status" value="1"/>
</dbReference>
<comment type="caution">
    <text evidence="11">The sequence shown here is derived from an EMBL/GenBank/DDBJ whole genome shotgun (WGS) entry which is preliminary data.</text>
</comment>
<dbReference type="EMBL" id="VBAN01000329">
    <property type="protein sequence ID" value="TMI79417.1"/>
    <property type="molecule type" value="Genomic_DNA"/>
</dbReference>
<dbReference type="GO" id="GO:0005829">
    <property type="term" value="C:cytosol"/>
    <property type="evidence" value="ECO:0007669"/>
    <property type="project" value="TreeGrafter"/>
</dbReference>
<feature type="domain" description="Helicase ATP-binding" evidence="8">
    <location>
        <begin position="95"/>
        <end position="265"/>
    </location>
</feature>
<dbReference type="GO" id="GO:0016787">
    <property type="term" value="F:hydrolase activity"/>
    <property type="evidence" value="ECO:0007669"/>
    <property type="project" value="UniProtKB-KW"/>
</dbReference>
<evidence type="ECO:0000259" key="9">
    <source>
        <dbReference type="PROSITE" id="PS51194"/>
    </source>
</evidence>
<dbReference type="InterPro" id="IPR001650">
    <property type="entry name" value="Helicase_C-like"/>
</dbReference>
<feature type="domain" description="DEAD-box RNA helicase Q" evidence="10">
    <location>
        <begin position="64"/>
        <end position="92"/>
    </location>
</feature>
<feature type="short sequence motif" description="Q motif" evidence="6">
    <location>
        <begin position="64"/>
        <end position="92"/>
    </location>
</feature>
<evidence type="ECO:0000259" key="10">
    <source>
        <dbReference type="PROSITE" id="PS51195"/>
    </source>
</evidence>
<dbReference type="PANTHER" id="PTHR47959">
    <property type="entry name" value="ATP-DEPENDENT RNA HELICASE RHLE-RELATED"/>
    <property type="match status" value="1"/>
</dbReference>
<keyword evidence="2 7" id="KW-0378">Hydrolase</keyword>
<dbReference type="InterPro" id="IPR011545">
    <property type="entry name" value="DEAD/DEAH_box_helicase_dom"/>
</dbReference>
<dbReference type="InterPro" id="IPR014001">
    <property type="entry name" value="Helicase_ATP-bd"/>
</dbReference>
<dbReference type="Pfam" id="PF00271">
    <property type="entry name" value="Helicase_C"/>
    <property type="match status" value="1"/>
</dbReference>
<dbReference type="SUPFAM" id="SSF52540">
    <property type="entry name" value="P-loop containing nucleoside triphosphate hydrolases"/>
    <property type="match status" value="1"/>
</dbReference>
<proteinExistence type="inferred from homology"/>
<evidence type="ECO:0000313" key="12">
    <source>
        <dbReference type="Proteomes" id="UP000318093"/>
    </source>
</evidence>
<dbReference type="GO" id="GO:0005524">
    <property type="term" value="F:ATP binding"/>
    <property type="evidence" value="ECO:0007669"/>
    <property type="project" value="UniProtKB-KW"/>
</dbReference>
<name>A0A537J7C3_9BACT</name>
<dbReference type="InterPro" id="IPR027417">
    <property type="entry name" value="P-loop_NTPase"/>
</dbReference>
<dbReference type="GO" id="GO:0003724">
    <property type="term" value="F:RNA helicase activity"/>
    <property type="evidence" value="ECO:0007669"/>
    <property type="project" value="InterPro"/>
</dbReference>
<dbReference type="SMART" id="SM00487">
    <property type="entry name" value="DEXDc"/>
    <property type="match status" value="1"/>
</dbReference>
<dbReference type="PROSITE" id="PS51194">
    <property type="entry name" value="HELICASE_CTER"/>
    <property type="match status" value="1"/>
</dbReference>
<evidence type="ECO:0000256" key="2">
    <source>
        <dbReference type="ARBA" id="ARBA00022801"/>
    </source>
</evidence>
<sequence length="433" mass="48152">MPDGVPPCVSQAFFVGSRFRRDTRRVPAPIPAAKPHPAISRSTKEAIVILATKHALTPHTETSPAFGGLALSPETLRAVHRLGWNQPTPIQQQGIPVMAGGKDMIGQAETGSGKTGAYGIPIVERLDPSSRTLQALILAPTRELALQIADDLRALGRERRVSVVALFGGSSIIRQMEELRQRPQIAVATPGRLLDHMQRRTVHLGSVAVMVLDEADRMLDMGFLPDVSKILSQTPPARQTALFSATISPEIHEIAQRWMRTPAWVRIAAPLPTVDSIEQFYLEVAEQDKVKALRRLMRDDKISSGLVFRRTRHRVDRLARSLEREGGVGVLHGGLRESARLRALRAFEEKRTRLLIAMNVAARGLDLSNISHVINFDMPEDIETYVHRVGRTARMGRAGTAITFVGQYDIEMFEQLRKKFGETLKRHPLNIYT</sequence>
<evidence type="ECO:0000313" key="11">
    <source>
        <dbReference type="EMBL" id="TMI79417.1"/>
    </source>
</evidence>
<evidence type="ECO:0000256" key="3">
    <source>
        <dbReference type="ARBA" id="ARBA00022806"/>
    </source>
</evidence>
<evidence type="ECO:0000256" key="6">
    <source>
        <dbReference type="PROSITE-ProRule" id="PRU00552"/>
    </source>
</evidence>
<dbReference type="PROSITE" id="PS51195">
    <property type="entry name" value="Q_MOTIF"/>
    <property type="match status" value="1"/>
</dbReference>
<dbReference type="Gene3D" id="3.40.50.300">
    <property type="entry name" value="P-loop containing nucleotide triphosphate hydrolases"/>
    <property type="match status" value="2"/>
</dbReference>
<dbReference type="CDD" id="cd00268">
    <property type="entry name" value="DEADc"/>
    <property type="match status" value="1"/>
</dbReference>
<dbReference type="InterPro" id="IPR050079">
    <property type="entry name" value="DEAD_box_RNA_helicase"/>
</dbReference>
<dbReference type="Proteomes" id="UP000318093">
    <property type="component" value="Unassembled WGS sequence"/>
</dbReference>
<accession>A0A537J7C3</accession>
<reference evidence="11 12" key="1">
    <citation type="journal article" date="2019" name="Nat. Microbiol.">
        <title>Mediterranean grassland soil C-N compound turnover is dependent on rainfall and depth, and is mediated by genomically divergent microorganisms.</title>
        <authorList>
            <person name="Diamond S."/>
            <person name="Andeer P.F."/>
            <person name="Li Z."/>
            <person name="Crits-Christoph A."/>
            <person name="Burstein D."/>
            <person name="Anantharaman K."/>
            <person name="Lane K.R."/>
            <person name="Thomas B.C."/>
            <person name="Pan C."/>
            <person name="Northen T.R."/>
            <person name="Banfield J.F."/>
        </authorList>
    </citation>
    <scope>NUCLEOTIDE SEQUENCE [LARGE SCALE GENOMIC DNA]</scope>
    <source>
        <strain evidence="11">NP_6</strain>
    </source>
</reference>
<dbReference type="InterPro" id="IPR000629">
    <property type="entry name" value="RNA-helicase_DEAD-box_CS"/>
</dbReference>
<gene>
    <name evidence="11" type="ORF">E6H03_10295</name>
</gene>
<dbReference type="GO" id="GO:0003676">
    <property type="term" value="F:nucleic acid binding"/>
    <property type="evidence" value="ECO:0007669"/>
    <property type="project" value="InterPro"/>
</dbReference>
<protein>
    <submittedName>
        <fullName evidence="11">DEAD/DEAH box helicase</fullName>
    </submittedName>
</protein>